<dbReference type="InterPro" id="IPR006553">
    <property type="entry name" value="Leu-rich_rpt_Cys-con_subtyp"/>
</dbReference>
<dbReference type="Pfam" id="PF17779">
    <property type="entry name" value="WHD_NOD2"/>
    <property type="match status" value="1"/>
</dbReference>
<dbReference type="GO" id="GO:0005524">
    <property type="term" value="F:ATP binding"/>
    <property type="evidence" value="ECO:0007669"/>
    <property type="project" value="UniProtKB-KW"/>
</dbReference>
<dbReference type="Pfam" id="PF14484">
    <property type="entry name" value="FISNA"/>
    <property type="match status" value="1"/>
</dbReference>
<evidence type="ECO:0000256" key="4">
    <source>
        <dbReference type="ARBA" id="ARBA00022737"/>
    </source>
</evidence>
<dbReference type="PANTHER" id="PTHR24106">
    <property type="entry name" value="NACHT, LRR AND CARD DOMAINS-CONTAINING"/>
    <property type="match status" value="1"/>
</dbReference>
<protein>
    <submittedName>
        <fullName evidence="10">NACHT, LRR and PYD domains-containing protein 14-like isoform X2</fullName>
    </submittedName>
</protein>
<evidence type="ECO:0000256" key="1">
    <source>
        <dbReference type="ARBA" id="ARBA00004496"/>
    </source>
</evidence>
<dbReference type="InterPro" id="IPR027417">
    <property type="entry name" value="P-loop_NTPase"/>
</dbReference>
<dbReference type="Proteomes" id="UP000808372">
    <property type="component" value="Chromosome 29"/>
</dbReference>
<feature type="domain" description="FISNA" evidence="8">
    <location>
        <begin position="84"/>
        <end position="152"/>
    </location>
</feature>
<evidence type="ECO:0000259" key="8">
    <source>
        <dbReference type="SMART" id="SM01288"/>
    </source>
</evidence>
<dbReference type="InterPro" id="IPR032675">
    <property type="entry name" value="LRR_dom_sf"/>
</dbReference>
<dbReference type="InterPro" id="IPR051261">
    <property type="entry name" value="NLR"/>
</dbReference>
<accession>A0A8U0PGI0</accession>
<dbReference type="Pfam" id="PF17776">
    <property type="entry name" value="NLRC4_HD2"/>
    <property type="match status" value="1"/>
</dbReference>
<dbReference type="Gene3D" id="3.40.50.300">
    <property type="entry name" value="P-loop containing nucleotide triphosphate hydrolases"/>
    <property type="match status" value="1"/>
</dbReference>
<dbReference type="SMART" id="SM00367">
    <property type="entry name" value="LRR_CC"/>
    <property type="match status" value="8"/>
</dbReference>
<gene>
    <name evidence="10" type="primary">LOC120024035</name>
</gene>
<keyword evidence="2" id="KW-0963">Cytoplasm</keyword>
<dbReference type="Pfam" id="PF05729">
    <property type="entry name" value="NACHT"/>
    <property type="match status" value="1"/>
</dbReference>
<comment type="subcellular location">
    <subcellularLocation>
        <location evidence="1">Cytoplasm</location>
    </subcellularLocation>
</comment>
<keyword evidence="6" id="KW-0067">ATP-binding</keyword>
<evidence type="ECO:0000256" key="7">
    <source>
        <dbReference type="SAM" id="MobiDB-lite"/>
    </source>
</evidence>
<organism evidence="9 10">
    <name type="scientific">Salvelinus namaycush</name>
    <name type="common">Lake trout</name>
    <name type="synonym">Salmo namaycush</name>
    <dbReference type="NCBI Taxonomy" id="8040"/>
    <lineage>
        <taxon>Eukaryota</taxon>
        <taxon>Metazoa</taxon>
        <taxon>Chordata</taxon>
        <taxon>Craniata</taxon>
        <taxon>Vertebrata</taxon>
        <taxon>Euteleostomi</taxon>
        <taxon>Actinopterygii</taxon>
        <taxon>Neopterygii</taxon>
        <taxon>Teleostei</taxon>
        <taxon>Protacanthopterygii</taxon>
        <taxon>Salmoniformes</taxon>
        <taxon>Salmonidae</taxon>
        <taxon>Salmoninae</taxon>
        <taxon>Salvelinus</taxon>
    </lineage>
</organism>
<dbReference type="InterPro" id="IPR041075">
    <property type="entry name" value="NOD1/2_WH"/>
</dbReference>
<evidence type="ECO:0000256" key="3">
    <source>
        <dbReference type="ARBA" id="ARBA00022614"/>
    </source>
</evidence>
<keyword evidence="9" id="KW-1185">Reference proteome</keyword>
<dbReference type="Gene3D" id="3.80.10.10">
    <property type="entry name" value="Ribonuclease Inhibitor"/>
    <property type="match status" value="3"/>
</dbReference>
<dbReference type="InterPro" id="IPR007111">
    <property type="entry name" value="NACHT_NTPase"/>
</dbReference>
<dbReference type="SMART" id="SM01288">
    <property type="entry name" value="FISNA"/>
    <property type="match status" value="1"/>
</dbReference>
<feature type="region of interest" description="Disordered" evidence="7">
    <location>
        <begin position="1"/>
        <end position="24"/>
    </location>
</feature>
<dbReference type="SUPFAM" id="SSF52047">
    <property type="entry name" value="RNI-like"/>
    <property type="match status" value="2"/>
</dbReference>
<keyword evidence="3" id="KW-0433">Leucine-rich repeat</keyword>
<dbReference type="GO" id="GO:0005737">
    <property type="term" value="C:cytoplasm"/>
    <property type="evidence" value="ECO:0007669"/>
    <property type="project" value="UniProtKB-SubCell"/>
</dbReference>
<evidence type="ECO:0000256" key="6">
    <source>
        <dbReference type="ARBA" id="ARBA00022840"/>
    </source>
</evidence>
<dbReference type="FunFam" id="3.80.10.10:FF:000782">
    <property type="entry name" value="Si:ch211-196h16.4"/>
    <property type="match status" value="1"/>
</dbReference>
<dbReference type="InterPro" id="IPR041267">
    <property type="entry name" value="NLRP_HD2"/>
</dbReference>
<name>A0A8U0PGI0_SALNM</name>
<proteinExistence type="predicted"/>
<evidence type="ECO:0000256" key="5">
    <source>
        <dbReference type="ARBA" id="ARBA00022741"/>
    </source>
</evidence>
<reference evidence="10" key="1">
    <citation type="submission" date="2025-08" db="UniProtKB">
        <authorList>
            <consortium name="RefSeq"/>
        </authorList>
    </citation>
    <scope>IDENTIFICATION</scope>
    <source>
        <tissue evidence="10">White muscle</tissue>
    </source>
</reference>
<sequence>MDSKERLFFKEAGPAKRPDLSIPTQGTSFQSTNTAQDGSNVISPMISGSQIRDINYYISVASKGGDEETSPHSEDIHVEDHCQKLKDYLKINRKISTIQEGLAQHGNSKLLNDIYTAVYITEGESGEVNNEHETKEAGILNNNEHKVLFIFDGLDECRLPLDFQSNKILSDITESTSLHVLLTNLIKGNLLPSARIWITSQSATANRIPPEFVDRVTEVRGFNDPQKEEFFRRRFGDQKLANRIIKHIKSIRSLHIMCHIPLFCWILATVLERMSKTESGEIPKTLTQMYTHFLNIQRMLRKRKYPGENERDPLWYKASIMSLGKLAYQQLEKGHRTFFEEDLTEWGIDVREGSIFSRVCSEMFNTEFGLYESKTYQFVHLSIQEFLAAVYVFISFKTSNENPMLEEQHCSKGKDIYLSAVDKALQSGNGHLDLFLRFLLGLSLKSNQDILQGLLIEKTGTSQTNEETAMYIKMKIKEKPSPECCINLFHCLNELNDHSLQEEIQSYIRSGSSLFARLSSAQWSALVFVLLTSTDELEVFDLKKYIRSDECLLRLLPVVKASRTALLDGCKLTWRCCEALASAVSSKSSSLRQLDLGNNDLQDSGVKKLCAGLGNPLNKLDTLKLSQCNITEEGCASLASALRLNPSHPRELDLSGNNPGDSGVKMLSTVLKDPQCKLQKLRMSGCAVSEEGCSSLASALTSNPSHLRELDLSRNGPGGSGVEKLSAVLVDTHCKLETLRLSNCSITEEGCASLASAVTSNPSHLRELDLSGNNLGDSELERLTVVLKNPQCKLEKLLLKKCTFTVEGCAALALALALRPNPSHLRELDLSENQPGNLGVKLLSSVLEDKRCTLETLRLNDCNLTEKCCEALALALSSSTSSLRELDLGKNNLHDVGVKLFSVGLGNTYCNLATLRLSDCGVTANGISFLSSALKTNPSFLRELDMSGNSLGDSGVNLLSAVLENLHCNLETLHLKDCNLTERCCGALASALSSKCCSLRELDLSGNELKNSGMELLCVGLGSPHCKVKTLRLSRCRVTDEGCSSLASALLSNPSHLREINLDNNYPGYSGLRLLSAVMEDPTFKLETLSAWPYPVGREK</sequence>
<keyword evidence="5" id="KW-0547">Nucleotide-binding</keyword>
<keyword evidence="4" id="KW-0677">Repeat</keyword>
<dbReference type="SMART" id="SM00368">
    <property type="entry name" value="LRR_RI"/>
    <property type="match status" value="17"/>
</dbReference>
<evidence type="ECO:0000313" key="9">
    <source>
        <dbReference type="Proteomes" id="UP000808372"/>
    </source>
</evidence>
<dbReference type="AlphaFoldDB" id="A0A8U0PGI0"/>
<dbReference type="InterPro" id="IPR029495">
    <property type="entry name" value="NACHT-assoc"/>
</dbReference>
<dbReference type="InterPro" id="IPR001611">
    <property type="entry name" value="Leu-rich_rpt"/>
</dbReference>
<evidence type="ECO:0000256" key="2">
    <source>
        <dbReference type="ARBA" id="ARBA00022490"/>
    </source>
</evidence>
<dbReference type="RefSeq" id="XP_038824061.1">
    <property type="nucleotide sequence ID" value="XM_038968133.1"/>
</dbReference>
<dbReference type="GeneID" id="120024035"/>
<dbReference type="Pfam" id="PF13516">
    <property type="entry name" value="LRR_6"/>
    <property type="match status" value="11"/>
</dbReference>
<dbReference type="FunFam" id="3.80.10.10:FF:000100">
    <property type="entry name" value="Si:dkey-11n14.1"/>
    <property type="match status" value="1"/>
</dbReference>
<dbReference type="PROSITE" id="PS51450">
    <property type="entry name" value="LRR"/>
    <property type="match status" value="1"/>
</dbReference>
<feature type="compositionally biased region" description="Basic and acidic residues" evidence="7">
    <location>
        <begin position="1"/>
        <end position="19"/>
    </location>
</feature>
<evidence type="ECO:0000313" key="10">
    <source>
        <dbReference type="RefSeq" id="XP_038824061.1"/>
    </source>
</evidence>